<dbReference type="Pfam" id="PF13424">
    <property type="entry name" value="TPR_12"/>
    <property type="match status" value="1"/>
</dbReference>
<evidence type="ECO:0000256" key="3">
    <source>
        <dbReference type="PROSITE-ProRule" id="PRU00339"/>
    </source>
</evidence>
<dbReference type="STRING" id="483913.AN935_20485"/>
<dbReference type="Gene3D" id="1.25.40.10">
    <property type="entry name" value="Tetratricopeptide repeat domain"/>
    <property type="match status" value="1"/>
</dbReference>
<dbReference type="PATRIC" id="fig|1423.173.peg.3521"/>
<evidence type="ECO:0000313" key="5">
    <source>
        <dbReference type="Proteomes" id="UP000032247"/>
    </source>
</evidence>
<feature type="repeat" description="TPR" evidence="3">
    <location>
        <begin position="209"/>
        <end position="242"/>
    </location>
</feature>
<evidence type="ECO:0000256" key="1">
    <source>
        <dbReference type="ARBA" id="ARBA00022737"/>
    </source>
</evidence>
<evidence type="ECO:0000256" key="2">
    <source>
        <dbReference type="ARBA" id="ARBA00022803"/>
    </source>
</evidence>
<keyword evidence="1" id="KW-0677">Repeat</keyword>
<accession>A0A0D1ILW0</accession>
<dbReference type="SUPFAM" id="SSF48452">
    <property type="entry name" value="TPR-like"/>
    <property type="match status" value="1"/>
</dbReference>
<keyword evidence="2 3" id="KW-0802">TPR repeat</keyword>
<evidence type="ECO:0000313" key="4">
    <source>
        <dbReference type="EMBL" id="KIU10073.1"/>
    </source>
</evidence>
<dbReference type="InterPro" id="IPR019734">
    <property type="entry name" value="TPR_rpt"/>
</dbReference>
<organism evidence="4 5">
    <name type="scientific">Bacillus subtilis</name>
    <dbReference type="NCBI Taxonomy" id="1423"/>
    <lineage>
        <taxon>Bacteria</taxon>
        <taxon>Bacillati</taxon>
        <taxon>Bacillota</taxon>
        <taxon>Bacilli</taxon>
        <taxon>Bacillales</taxon>
        <taxon>Bacillaceae</taxon>
        <taxon>Bacillus</taxon>
    </lineage>
</organism>
<proteinExistence type="predicted"/>
<sequence>MNKIAPAEIASMLNDWYLAIKKHEVEESSRLFEEVKPLLDDMEEDQEVLAYFSLLELRHKVLLHEARGQGFQHEEPSHMNATSDMLKYYFFLFEGMYEAYKNNYDIAIGLYKDAEQYLDNIPDPIEKAEFHLKVGKLYYKLGQNIVSLNHTRQAVKTFREETDYKKKLASALITMSGNFTEMSQFEEAEAYLDEAIRITSELEDHFFEAQLLHNFGLLHAQSGKSEEAVSKLEEALRNDEYARSAYYYHSVYLLIRELFKIKKKEQALSYYQEVKEKLTAEPNRICEAKIDILYAIYAKGGHAETFHLCKQHMDDLLSEKEYDSVRELSILAGERYRELELYKEAAHFFYEALQIEELIKRTEVI</sequence>
<reference evidence="4 5" key="1">
    <citation type="submission" date="2014-12" db="EMBL/GenBank/DDBJ databases">
        <title>Comparative genome analysis of Bacillus coagulans HM-08, Clostridium butyricum HM-68, Bacillus subtilis HM-66 and Bacillus licheniformis BL-09.</title>
        <authorList>
            <person name="Zhang H."/>
        </authorList>
    </citation>
    <scope>NUCLEOTIDE SEQUENCE [LARGE SCALE GENOMIC DNA]</scope>
    <source>
        <strain evidence="4 5">HM-66</strain>
    </source>
</reference>
<protein>
    <submittedName>
        <fullName evidence="4">Response regulator aspartate phosphatase</fullName>
    </submittedName>
</protein>
<dbReference type="EMBL" id="JXBC01000006">
    <property type="protein sequence ID" value="KIU10073.1"/>
    <property type="molecule type" value="Genomic_DNA"/>
</dbReference>
<dbReference type="InterPro" id="IPR011990">
    <property type="entry name" value="TPR-like_helical_dom_sf"/>
</dbReference>
<dbReference type="AlphaFoldDB" id="A0A0D1ILW0"/>
<dbReference type="PANTHER" id="PTHR44227:SF3">
    <property type="entry name" value="PROTEIN O-MANNOSYL-TRANSFERASE TMTC4"/>
    <property type="match status" value="1"/>
</dbReference>
<comment type="caution">
    <text evidence="4">The sequence shown here is derived from an EMBL/GenBank/DDBJ whole genome shotgun (WGS) entry which is preliminary data.</text>
</comment>
<name>A0A0D1ILW0_BACIU</name>
<dbReference type="InterPro" id="IPR052346">
    <property type="entry name" value="O-mannosyl-transferase_TMTC"/>
</dbReference>
<dbReference type="PROSITE" id="PS50005">
    <property type="entry name" value="TPR"/>
    <property type="match status" value="1"/>
</dbReference>
<dbReference type="PANTHER" id="PTHR44227">
    <property type="match status" value="1"/>
</dbReference>
<dbReference type="Pfam" id="PF18801">
    <property type="entry name" value="RapH_N"/>
    <property type="match status" value="1"/>
</dbReference>
<gene>
    <name evidence="4" type="ORF">SC09_Contig28orf00242</name>
</gene>
<dbReference type="Proteomes" id="UP000032247">
    <property type="component" value="Unassembled WGS sequence"/>
</dbReference>